<dbReference type="Gene3D" id="1.10.10.60">
    <property type="entry name" value="Homeodomain-like"/>
    <property type="match status" value="1"/>
</dbReference>
<dbReference type="AlphaFoldDB" id="A0A1V9XIU0"/>
<evidence type="ECO:0000256" key="6">
    <source>
        <dbReference type="PROSITE-ProRule" id="PRU00108"/>
    </source>
</evidence>
<dbReference type="Pfam" id="PF05920">
    <property type="entry name" value="Homeobox_KN"/>
    <property type="match status" value="1"/>
</dbReference>
<dbReference type="InParanoid" id="A0A1V9XIU0"/>
<evidence type="ECO:0000256" key="4">
    <source>
        <dbReference type="ARBA" id="ARBA00023155"/>
    </source>
</evidence>
<evidence type="ECO:0000256" key="5">
    <source>
        <dbReference type="ARBA" id="ARBA00023242"/>
    </source>
</evidence>
<evidence type="ECO:0000256" key="7">
    <source>
        <dbReference type="SAM" id="MobiDB-lite"/>
    </source>
</evidence>
<feature type="region of interest" description="Disordered" evidence="7">
    <location>
        <begin position="172"/>
        <end position="247"/>
    </location>
</feature>
<comment type="subcellular location">
    <subcellularLocation>
        <location evidence="1 6">Nucleus</location>
    </subcellularLocation>
</comment>
<evidence type="ECO:0000259" key="8">
    <source>
        <dbReference type="PROSITE" id="PS50071"/>
    </source>
</evidence>
<feature type="compositionally biased region" description="Polar residues" evidence="7">
    <location>
        <begin position="454"/>
        <end position="472"/>
    </location>
</feature>
<evidence type="ECO:0000313" key="10">
    <source>
        <dbReference type="Proteomes" id="UP000192247"/>
    </source>
</evidence>
<name>A0A1V9XIU0_9ACAR</name>
<evidence type="ECO:0000256" key="1">
    <source>
        <dbReference type="ARBA" id="ARBA00004123"/>
    </source>
</evidence>
<feature type="compositionally biased region" description="Acidic residues" evidence="7">
    <location>
        <begin position="204"/>
        <end position="223"/>
    </location>
</feature>
<dbReference type="OrthoDB" id="5399138at2759"/>
<dbReference type="SMART" id="SM00389">
    <property type="entry name" value="HOX"/>
    <property type="match status" value="1"/>
</dbReference>
<dbReference type="InterPro" id="IPR008422">
    <property type="entry name" value="KN_HD"/>
</dbReference>
<dbReference type="SUPFAM" id="SSF46689">
    <property type="entry name" value="Homeodomain-like"/>
    <property type="match status" value="1"/>
</dbReference>
<organism evidence="9 10">
    <name type="scientific">Tropilaelaps mercedesae</name>
    <dbReference type="NCBI Taxonomy" id="418985"/>
    <lineage>
        <taxon>Eukaryota</taxon>
        <taxon>Metazoa</taxon>
        <taxon>Ecdysozoa</taxon>
        <taxon>Arthropoda</taxon>
        <taxon>Chelicerata</taxon>
        <taxon>Arachnida</taxon>
        <taxon>Acari</taxon>
        <taxon>Parasitiformes</taxon>
        <taxon>Mesostigmata</taxon>
        <taxon>Gamasina</taxon>
        <taxon>Dermanyssoidea</taxon>
        <taxon>Laelapidae</taxon>
        <taxon>Tropilaelaps</taxon>
    </lineage>
</organism>
<feature type="compositionally biased region" description="Basic and acidic residues" evidence="7">
    <location>
        <begin position="172"/>
        <end position="183"/>
    </location>
</feature>
<dbReference type="GO" id="GO:0045926">
    <property type="term" value="P:negative regulation of growth"/>
    <property type="evidence" value="ECO:0007669"/>
    <property type="project" value="UniProtKB-ARBA"/>
</dbReference>
<dbReference type="PROSITE" id="PS50071">
    <property type="entry name" value="HOMEOBOX_2"/>
    <property type="match status" value="1"/>
</dbReference>
<dbReference type="GO" id="GO:0042693">
    <property type="term" value="P:muscle cell fate commitment"/>
    <property type="evidence" value="ECO:0007669"/>
    <property type="project" value="UniProtKB-ARBA"/>
</dbReference>
<protein>
    <submittedName>
        <fullName evidence="9">Iroquois-class homeodomain protein IRX-1-like</fullName>
    </submittedName>
</protein>
<dbReference type="GO" id="GO:0000981">
    <property type="term" value="F:DNA-binding transcription factor activity, RNA polymerase II-specific"/>
    <property type="evidence" value="ECO:0007669"/>
    <property type="project" value="InterPro"/>
</dbReference>
<dbReference type="Proteomes" id="UP000192247">
    <property type="component" value="Unassembled WGS sequence"/>
</dbReference>
<dbReference type="GO" id="GO:0000978">
    <property type="term" value="F:RNA polymerase II cis-regulatory region sequence-specific DNA binding"/>
    <property type="evidence" value="ECO:0007669"/>
    <property type="project" value="TreeGrafter"/>
</dbReference>
<evidence type="ECO:0000313" key="9">
    <source>
        <dbReference type="EMBL" id="OQR73278.1"/>
    </source>
</evidence>
<dbReference type="STRING" id="418985.A0A1V9XIU0"/>
<dbReference type="InterPro" id="IPR009057">
    <property type="entry name" value="Homeodomain-like_sf"/>
</dbReference>
<dbReference type="SMART" id="SM00548">
    <property type="entry name" value="IRO"/>
    <property type="match status" value="1"/>
</dbReference>
<dbReference type="InterPro" id="IPR003893">
    <property type="entry name" value="Iroquois_homeo"/>
</dbReference>
<proteinExistence type="inferred from homology"/>
<evidence type="ECO:0000256" key="3">
    <source>
        <dbReference type="ARBA" id="ARBA00023125"/>
    </source>
</evidence>
<gene>
    <name evidence="9" type="ORF">BIW11_01171</name>
</gene>
<dbReference type="PANTHER" id="PTHR11211">
    <property type="entry name" value="IROQUOIS-CLASS HOMEODOMAIN PROTEIN IRX"/>
    <property type="match status" value="1"/>
</dbReference>
<dbReference type="GO" id="GO:0045317">
    <property type="term" value="P:equator specification"/>
    <property type="evidence" value="ECO:0007669"/>
    <property type="project" value="UniProtKB-ARBA"/>
</dbReference>
<feature type="region of interest" description="Disordered" evidence="7">
    <location>
        <begin position="454"/>
        <end position="479"/>
    </location>
</feature>
<keyword evidence="5 6" id="KW-0539">Nucleus</keyword>
<sequence>MNAASPKYGTGCDGGSSVYPAVGTTVAHHSGGSPMGGPMGGPMPISGGFYPSCMPPPVGPWTPPGSDGTTFVQTHNPSAHTLPYDPYAAATFAVYAQPYGGPNGYSSTMDAAARRKNATRETTNTLKAWLYEHRKNPYPTKGEKIMLAIITKMTLTQVSTWFANARRRLKKENKMTWEPRNKPTEGNGGHSAGGDSDGKTRTDDGDEDGEEDDDDTNDEEEHDSGDNRGHLRGGETGTGGGTADSAVVGTASAGVGATELRTPCADATAHHSHSHRSDTGAPTRTREIHKDHVDTNDHELARTEPTGYLRSRIGHDKGVTSSVLLEPESAIGVPYNRCFASPGLGIAGALPSVPQGTGGPIPTSYGSSPVAPVLTPTMSVCSPSSGGPMAIPQEQTSLPKPKIWSLAHTAAHPHPDQLDYYTPVVRYGYGTDGGYFSPPPEAFVPHSTPKYLSGTTQVPQRYHSPCSQQGQWSPPAAGH</sequence>
<keyword evidence="4 6" id="KW-0371">Homeobox</keyword>
<comment type="caution">
    <text evidence="9">The sequence shown here is derived from an EMBL/GenBank/DDBJ whole genome shotgun (WGS) entry which is preliminary data.</text>
</comment>
<dbReference type="GO" id="GO:0048468">
    <property type="term" value="P:cell development"/>
    <property type="evidence" value="ECO:0007669"/>
    <property type="project" value="TreeGrafter"/>
</dbReference>
<feature type="domain" description="Homeobox" evidence="8">
    <location>
        <begin position="109"/>
        <end position="172"/>
    </location>
</feature>
<comment type="similarity">
    <text evidence="2">Belongs to the TALE/IRO homeobox family.</text>
</comment>
<feature type="compositionally biased region" description="Basic and acidic residues" evidence="7">
    <location>
        <begin position="224"/>
        <end position="233"/>
    </location>
</feature>
<reference evidence="9 10" key="1">
    <citation type="journal article" date="2017" name="Gigascience">
        <title>Draft genome of the honey bee ectoparasitic mite, Tropilaelaps mercedesae, is shaped by the parasitic life history.</title>
        <authorList>
            <person name="Dong X."/>
            <person name="Armstrong S.D."/>
            <person name="Xia D."/>
            <person name="Makepeace B.L."/>
            <person name="Darby A.C."/>
            <person name="Kadowaki T."/>
        </authorList>
    </citation>
    <scope>NUCLEOTIDE SEQUENCE [LARGE SCALE GENOMIC DNA]</scope>
    <source>
        <strain evidence="9">Wuxi-XJTLU</strain>
    </source>
</reference>
<feature type="DNA-binding region" description="Homeobox" evidence="6">
    <location>
        <begin position="111"/>
        <end position="173"/>
    </location>
</feature>
<keyword evidence="10" id="KW-1185">Reference proteome</keyword>
<accession>A0A1V9XIU0</accession>
<dbReference type="CDD" id="cd00086">
    <property type="entry name" value="homeodomain"/>
    <property type="match status" value="1"/>
</dbReference>
<dbReference type="GO" id="GO:0005634">
    <property type="term" value="C:nucleus"/>
    <property type="evidence" value="ECO:0007669"/>
    <property type="project" value="UniProtKB-SubCell"/>
</dbReference>
<dbReference type="PANTHER" id="PTHR11211:SF40">
    <property type="entry name" value="MIRROR, ISOFORM C"/>
    <property type="match status" value="1"/>
</dbReference>
<evidence type="ECO:0000256" key="2">
    <source>
        <dbReference type="ARBA" id="ARBA00008446"/>
    </source>
</evidence>
<dbReference type="EMBL" id="MNPL01010208">
    <property type="protein sequence ID" value="OQR73278.1"/>
    <property type="molecule type" value="Genomic_DNA"/>
</dbReference>
<feature type="region of interest" description="Disordered" evidence="7">
    <location>
        <begin position="265"/>
        <end position="286"/>
    </location>
</feature>
<dbReference type="FunFam" id="1.10.10.60:FF:000003">
    <property type="entry name" value="Iroquois-class homeobox protein IRX"/>
    <property type="match status" value="1"/>
</dbReference>
<keyword evidence="3 6" id="KW-0238">DNA-binding</keyword>
<dbReference type="InterPro" id="IPR017970">
    <property type="entry name" value="Homeobox_CS"/>
</dbReference>
<dbReference type="InterPro" id="IPR001356">
    <property type="entry name" value="HD"/>
</dbReference>
<dbReference type="PROSITE" id="PS00027">
    <property type="entry name" value="HOMEOBOX_1"/>
    <property type="match status" value="1"/>
</dbReference>
<dbReference type="GO" id="GO:0030182">
    <property type="term" value="P:neuron differentiation"/>
    <property type="evidence" value="ECO:0007669"/>
    <property type="project" value="TreeGrafter"/>
</dbReference>